<dbReference type="InterPro" id="IPR007365">
    <property type="entry name" value="TFR-like_dimer_dom"/>
</dbReference>
<dbReference type="STRING" id="71717.A0A4Y7T7B0"/>
<evidence type="ECO:0000259" key="3">
    <source>
        <dbReference type="Pfam" id="PF02225"/>
    </source>
</evidence>
<dbReference type="Gene3D" id="1.20.930.40">
    <property type="entry name" value="Transferrin receptor-like, dimerisation domain"/>
    <property type="match status" value="1"/>
</dbReference>
<dbReference type="PANTHER" id="PTHR10404">
    <property type="entry name" value="N-ACETYLATED-ALPHA-LINKED ACIDIC DIPEPTIDASE"/>
    <property type="match status" value="1"/>
</dbReference>
<feature type="domain" description="Transferrin receptor-like dimerisation" evidence="4">
    <location>
        <begin position="917"/>
        <end position="996"/>
    </location>
</feature>
<dbReference type="SUPFAM" id="SSF47672">
    <property type="entry name" value="Transferrin receptor-like dimerisation domain"/>
    <property type="match status" value="2"/>
</dbReference>
<evidence type="ECO:0000259" key="4">
    <source>
        <dbReference type="Pfam" id="PF04253"/>
    </source>
</evidence>
<reference evidence="6 7" key="1">
    <citation type="journal article" date="2019" name="Nat. Ecol. Evol.">
        <title>Megaphylogeny resolves global patterns of mushroom evolution.</title>
        <authorList>
            <person name="Varga T."/>
            <person name="Krizsan K."/>
            <person name="Foldi C."/>
            <person name="Dima B."/>
            <person name="Sanchez-Garcia M."/>
            <person name="Sanchez-Ramirez S."/>
            <person name="Szollosi G.J."/>
            <person name="Szarkandi J.G."/>
            <person name="Papp V."/>
            <person name="Albert L."/>
            <person name="Andreopoulos W."/>
            <person name="Angelini C."/>
            <person name="Antonin V."/>
            <person name="Barry K.W."/>
            <person name="Bougher N.L."/>
            <person name="Buchanan P."/>
            <person name="Buyck B."/>
            <person name="Bense V."/>
            <person name="Catcheside P."/>
            <person name="Chovatia M."/>
            <person name="Cooper J."/>
            <person name="Damon W."/>
            <person name="Desjardin D."/>
            <person name="Finy P."/>
            <person name="Geml J."/>
            <person name="Haridas S."/>
            <person name="Hughes K."/>
            <person name="Justo A."/>
            <person name="Karasinski D."/>
            <person name="Kautmanova I."/>
            <person name="Kiss B."/>
            <person name="Kocsube S."/>
            <person name="Kotiranta H."/>
            <person name="LaButti K.M."/>
            <person name="Lechner B.E."/>
            <person name="Liimatainen K."/>
            <person name="Lipzen A."/>
            <person name="Lukacs Z."/>
            <person name="Mihaltcheva S."/>
            <person name="Morgado L.N."/>
            <person name="Niskanen T."/>
            <person name="Noordeloos M.E."/>
            <person name="Ohm R.A."/>
            <person name="Ortiz-Santana B."/>
            <person name="Ovrebo C."/>
            <person name="Racz N."/>
            <person name="Riley R."/>
            <person name="Savchenko A."/>
            <person name="Shiryaev A."/>
            <person name="Soop K."/>
            <person name="Spirin V."/>
            <person name="Szebenyi C."/>
            <person name="Tomsovsky M."/>
            <person name="Tulloss R.E."/>
            <person name="Uehling J."/>
            <person name="Grigoriev I.V."/>
            <person name="Vagvolgyi C."/>
            <person name="Papp T."/>
            <person name="Martin F.M."/>
            <person name="Miettinen O."/>
            <person name="Hibbett D.S."/>
            <person name="Nagy L.G."/>
        </authorList>
    </citation>
    <scope>NUCLEOTIDE SEQUENCE [LARGE SCALE GENOMIC DNA]</scope>
    <source>
        <strain evidence="6 7">FP101781</strain>
    </source>
</reference>
<dbReference type="InterPro" id="IPR039373">
    <property type="entry name" value="Peptidase_M28B"/>
</dbReference>
<dbReference type="SUPFAM" id="SSF52025">
    <property type="entry name" value="PA domain"/>
    <property type="match status" value="1"/>
</dbReference>
<gene>
    <name evidence="6" type="ORF">FA13DRAFT_565360</name>
</gene>
<evidence type="ECO:0000259" key="5">
    <source>
        <dbReference type="Pfam" id="PF04389"/>
    </source>
</evidence>
<dbReference type="Pfam" id="PF02225">
    <property type="entry name" value="PA"/>
    <property type="match status" value="1"/>
</dbReference>
<feature type="compositionally biased region" description="Pro residues" evidence="2">
    <location>
        <begin position="712"/>
        <end position="730"/>
    </location>
</feature>
<evidence type="ECO:0000313" key="7">
    <source>
        <dbReference type="Proteomes" id="UP000298030"/>
    </source>
</evidence>
<dbReference type="PANTHER" id="PTHR10404:SF46">
    <property type="entry name" value="VACUOLAR PROTEIN SORTING-ASSOCIATED PROTEIN 70"/>
    <property type="match status" value="1"/>
</dbReference>
<evidence type="ECO:0000313" key="6">
    <source>
        <dbReference type="EMBL" id="TEB30067.1"/>
    </source>
</evidence>
<protein>
    <submittedName>
        <fullName evidence="6">Zn-dependent exopeptidase</fullName>
    </submittedName>
</protein>
<feature type="compositionally biased region" description="Pro residues" evidence="2">
    <location>
        <begin position="11"/>
        <end position="20"/>
    </location>
</feature>
<feature type="region of interest" description="Disordered" evidence="2">
    <location>
        <begin position="48"/>
        <end position="67"/>
    </location>
</feature>
<sequence>MEKSKDLAAGIPPPASTRPTPPKKHSWRRYVALVSAALLLVTVVPLDGPPRHPKHPPGRPPHPPLPADRAEELFLTVPEAASALGASRVYATHPHLAGSTEDFDDAQVILQLFQDELGIPPSKKSSIYKAGSRESRHATLGLTSKFGPPHPTAWIDTYFPILNTPLNRTLQLLGEGDKVIFDADLVEDGDPTDPEAGEYRDAVPAWHGLSFDGEATAEYVYANYGTQEDYAELVSTGVDLKGKVIITRYGRIFRGLKIKGAQELGAAGVIIYSDPRDDGHVTEANGYATYPYGPARNPTSVQRGSVQFLSLYPGDPTTPGYPSYEDAERQEGVNIPSIPSLPISWANAVHFFPQLRDGSEADSYPVINGKVSKDKIKVVNHVDTKVTPIWNTMAAIPGHIRDEVVLVGCHRDAWVMGAADPTSGTVSLHEIVRGLGALLKQGWKPLRTIVIASWDGEEYGLVGSTEWGEDFDKWISKHVVSYLNVDVSVAGSRWDVGGSPSLADLIKRSALEVPHPTKPGKTLWDARSDEGPFKGKPDSFVGPEVYYGNATFVSEAPESEITPLGSGSDYTVFLQRIGVASTDQGFGGTDSDAPYHYHSVYDSQRWQEVYADPTFERHVAVAKHLGLLTLRLTDSLILPLNTTRYAFELDSYLARVEGLITANFPSSESSKVDFSDLRKAIKSLQDVSLELDDEKVEAEKKFLELLDKLPKRPPPPPPHGPPDGPPPPPHGHPHRHPPHGPHDGPLRVHRCHGKRPGVMRRIKFFLFTIQSALRSFVGLRPRHPPFPPHHRRFGHHPSFFPQTPQEHLGFTLALADEHGPHGHHPPPPHGPPPPPGPPPGGKHPRPLPPPPHQYPVDAEHPPPPPHDGDHPFPPPGGDRPTPPPPGGERPDPPHRPHPPQFPGKPFPIHKFILAAKRISRANQALRSFERGFISEDGIKDREWYKHLGVAPGKWLGYGATTFPALTEAITYEKNATLVGYETGRLTQLIEKLAEDIKPRKCGHKKD</sequence>
<dbReference type="AlphaFoldDB" id="A0A4Y7T7B0"/>
<dbReference type="FunFam" id="3.50.30.30:FF:000008">
    <property type="entry name" value="Glutamate carboxypeptidase 2"/>
    <property type="match status" value="1"/>
</dbReference>
<feature type="compositionally biased region" description="Pro residues" evidence="2">
    <location>
        <begin position="827"/>
        <end position="853"/>
    </location>
</feature>
<organism evidence="6 7">
    <name type="scientific">Coprinellus micaceus</name>
    <name type="common">Glistening ink-cap mushroom</name>
    <name type="synonym">Coprinus micaceus</name>
    <dbReference type="NCBI Taxonomy" id="71717"/>
    <lineage>
        <taxon>Eukaryota</taxon>
        <taxon>Fungi</taxon>
        <taxon>Dikarya</taxon>
        <taxon>Basidiomycota</taxon>
        <taxon>Agaricomycotina</taxon>
        <taxon>Agaricomycetes</taxon>
        <taxon>Agaricomycetidae</taxon>
        <taxon>Agaricales</taxon>
        <taxon>Agaricineae</taxon>
        <taxon>Psathyrellaceae</taxon>
        <taxon>Coprinellus</taxon>
    </lineage>
</organism>
<dbReference type="GO" id="GO:0004180">
    <property type="term" value="F:carboxypeptidase activity"/>
    <property type="evidence" value="ECO:0007669"/>
    <property type="project" value="TreeGrafter"/>
</dbReference>
<comment type="similarity">
    <text evidence="1">Belongs to the peptidase M28 family. M28B subfamily.</text>
</comment>
<dbReference type="CDD" id="cd08022">
    <property type="entry name" value="M28_PSMA_like"/>
    <property type="match status" value="1"/>
</dbReference>
<evidence type="ECO:0000256" key="1">
    <source>
        <dbReference type="ARBA" id="ARBA00005634"/>
    </source>
</evidence>
<dbReference type="InterPro" id="IPR007484">
    <property type="entry name" value="Peptidase_M28"/>
</dbReference>
<dbReference type="CDD" id="cd02121">
    <property type="entry name" value="PA_GCPII_like"/>
    <property type="match status" value="1"/>
</dbReference>
<accession>A0A4Y7T7B0</accession>
<keyword evidence="7" id="KW-1185">Reference proteome</keyword>
<feature type="compositionally biased region" description="Pro residues" evidence="2">
    <location>
        <begin position="861"/>
        <end position="887"/>
    </location>
</feature>
<feature type="region of interest" description="Disordered" evidence="2">
    <location>
        <begin position="1"/>
        <end position="25"/>
    </location>
</feature>
<feature type="region of interest" description="Disordered" evidence="2">
    <location>
        <begin position="816"/>
        <end position="904"/>
    </location>
</feature>
<dbReference type="FunFam" id="3.40.630.10:FF:000101">
    <property type="entry name" value="N-acetylated alpha-linked acidic dipeptidase like 1"/>
    <property type="match status" value="1"/>
</dbReference>
<dbReference type="OrthoDB" id="5841748at2759"/>
<dbReference type="InterPro" id="IPR003137">
    <property type="entry name" value="PA_domain"/>
</dbReference>
<dbReference type="Gene3D" id="3.50.30.30">
    <property type="match status" value="1"/>
</dbReference>
<name>A0A4Y7T7B0_COPMI</name>
<dbReference type="SUPFAM" id="SSF53187">
    <property type="entry name" value="Zn-dependent exopeptidases"/>
    <property type="match status" value="1"/>
</dbReference>
<feature type="domain" description="PA" evidence="3">
    <location>
        <begin position="216"/>
        <end position="291"/>
    </location>
</feature>
<feature type="domain" description="Peptidase M28" evidence="5">
    <location>
        <begin position="391"/>
        <end position="519"/>
    </location>
</feature>
<feature type="region of interest" description="Disordered" evidence="2">
    <location>
        <begin position="707"/>
        <end position="751"/>
    </location>
</feature>
<comment type="caution">
    <text evidence="6">The sequence shown here is derived from an EMBL/GenBank/DDBJ whole genome shotgun (WGS) entry which is preliminary data.</text>
</comment>
<dbReference type="Pfam" id="PF04389">
    <property type="entry name" value="Peptidase_M28"/>
    <property type="match status" value="1"/>
</dbReference>
<dbReference type="Proteomes" id="UP000298030">
    <property type="component" value="Unassembled WGS sequence"/>
</dbReference>
<dbReference type="Pfam" id="PF04253">
    <property type="entry name" value="TFR_dimer"/>
    <property type="match status" value="1"/>
</dbReference>
<evidence type="ECO:0000256" key="2">
    <source>
        <dbReference type="SAM" id="MobiDB-lite"/>
    </source>
</evidence>
<dbReference type="InterPro" id="IPR036757">
    <property type="entry name" value="TFR-like_dimer_dom_sf"/>
</dbReference>
<dbReference type="Gene3D" id="3.40.630.10">
    <property type="entry name" value="Zn peptidases"/>
    <property type="match status" value="1"/>
</dbReference>
<proteinExistence type="inferred from homology"/>
<dbReference type="InterPro" id="IPR046450">
    <property type="entry name" value="PA_dom_sf"/>
</dbReference>
<dbReference type="EMBL" id="QPFP01000024">
    <property type="protein sequence ID" value="TEB30067.1"/>
    <property type="molecule type" value="Genomic_DNA"/>
</dbReference>